<dbReference type="RefSeq" id="WP_216873520.1">
    <property type="nucleotide sequence ID" value="NZ_JAERQM010000001.1"/>
</dbReference>
<comment type="caution">
    <text evidence="2">The sequence shown here is derived from an EMBL/GenBank/DDBJ whole genome shotgun (WGS) entry which is preliminary data.</text>
</comment>
<name>A0ABS6H5X8_9PROT</name>
<evidence type="ECO:0000256" key="1">
    <source>
        <dbReference type="SAM" id="SignalP"/>
    </source>
</evidence>
<dbReference type="EMBL" id="JAERQM010000001">
    <property type="protein sequence ID" value="MBU8543237.1"/>
    <property type="molecule type" value="Genomic_DNA"/>
</dbReference>
<feature type="signal peptide" evidence="1">
    <location>
        <begin position="1"/>
        <end position="20"/>
    </location>
</feature>
<protein>
    <submittedName>
        <fullName evidence="2">YHS domain protein</fullName>
    </submittedName>
</protein>
<dbReference type="Proteomes" id="UP000689967">
    <property type="component" value="Unassembled WGS sequence"/>
</dbReference>
<evidence type="ECO:0000313" key="3">
    <source>
        <dbReference type="Proteomes" id="UP000689967"/>
    </source>
</evidence>
<gene>
    <name evidence="2" type="ORF">JJQ90_05945</name>
</gene>
<sequence>MRRRHLLALVPALLAASAKADGLPRNVNHKAGVALDGYDSVAWFTEGRPRRGNPAFQAEHAGIAWHFASAAHLARFERDPAAHMPRFGGFCAFGVARGYKVDIDPEAWHIRNGVLYLNYDLGVQRQWLRDIDRQIARAEANWPRLAHA</sequence>
<reference evidence="2 3" key="1">
    <citation type="submission" date="2021-01" db="EMBL/GenBank/DDBJ databases">
        <title>Roseomonas sp. nov, a bacterium isolated from an oil production mixture in Yumen Oilfield.</title>
        <authorList>
            <person name="Wu D."/>
        </authorList>
    </citation>
    <scope>NUCLEOTIDE SEQUENCE [LARGE SCALE GENOMIC DNA]</scope>
    <source>
        <strain evidence="2 3">ROY-5-3</strain>
    </source>
</reference>
<organism evidence="2 3">
    <name type="scientific">Falsiroseomonas oleicola</name>
    <dbReference type="NCBI Taxonomy" id="2801474"/>
    <lineage>
        <taxon>Bacteria</taxon>
        <taxon>Pseudomonadati</taxon>
        <taxon>Pseudomonadota</taxon>
        <taxon>Alphaproteobacteria</taxon>
        <taxon>Acetobacterales</taxon>
        <taxon>Roseomonadaceae</taxon>
        <taxon>Falsiroseomonas</taxon>
    </lineage>
</organism>
<keyword evidence="3" id="KW-1185">Reference proteome</keyword>
<feature type="chain" id="PRO_5045561643" evidence="1">
    <location>
        <begin position="21"/>
        <end position="148"/>
    </location>
</feature>
<keyword evidence="1" id="KW-0732">Signal</keyword>
<proteinExistence type="predicted"/>
<evidence type="ECO:0000313" key="2">
    <source>
        <dbReference type="EMBL" id="MBU8543237.1"/>
    </source>
</evidence>
<dbReference type="NCBIfam" id="NF041384">
    <property type="entry name" value="YHS_seleno_dom"/>
    <property type="match status" value="1"/>
</dbReference>
<accession>A0ABS6H5X8</accession>